<keyword evidence="1" id="KW-0472">Membrane</keyword>
<dbReference type="Proteomes" id="UP000197270">
    <property type="component" value="Unassembled WGS sequence"/>
</dbReference>
<evidence type="ECO:0000313" key="11">
    <source>
        <dbReference type="Proteomes" id="UP000256244"/>
    </source>
</evidence>
<reference evidence="3 11" key="5">
    <citation type="submission" date="2018-08" db="EMBL/GenBank/DDBJ databases">
        <title>Complete genome sequencing and genomic characterization of five Escherichia coli strains co-producing MCR-1 and ESBLs from different origins in China.</title>
        <authorList>
            <person name="Bai L."/>
        </authorList>
    </citation>
    <scope>NUCLEOTIDE SEQUENCE [LARGE SCALE GENOMIC DNA]</scope>
    <source>
        <strain evidence="3">Cq9</strain>
        <strain evidence="11">cq9</strain>
    </source>
</reference>
<reference evidence="4 7" key="2">
    <citation type="submission" date="2017-05" db="EMBL/GenBank/DDBJ databases">
        <title>Sequencing of Escherichia coli that cause persistent and transient Mastitis.</title>
        <authorList>
            <person name="Thacker T.C."/>
            <person name="Lippolis J.D."/>
            <person name="Brunelle B.W."/>
            <person name="Casey T.A."/>
            <person name="Reinhardt T.A."/>
            <person name="Sacco R.E."/>
            <person name="Holman D.B."/>
        </authorList>
    </citation>
    <scope>NUCLEOTIDE SEQUENCE [LARGE SCALE GENOMIC DNA]</scope>
    <source>
        <strain evidence="4 7">ECA-B</strain>
    </source>
</reference>
<reference evidence="5 8" key="1">
    <citation type="submission" date="2016-12" db="EMBL/GenBank/DDBJ databases">
        <title>Real-Time Genomic Investigation Underlying the Public Health Response to a Shiga Toxin-Producing Escherichia Coli O26:H11 Outbreak in a Nursery.</title>
        <authorList>
            <person name="Ferdous M."/>
            <person name="Moran-Gilad J."/>
            <person name="Rossen J.W."/>
            <person name="Gdalevich M."/>
        </authorList>
    </citation>
    <scope>NUCLEOTIDE SEQUENCE [LARGE SCALE GENOMIC DNA]</scope>
    <source>
        <strain evidence="5 8">STEC 514-2</strain>
    </source>
</reference>
<evidence type="ECO:0000313" key="2">
    <source>
        <dbReference type="EMBL" id="AUK02621.1"/>
    </source>
</evidence>
<evidence type="ECO:0000256" key="1">
    <source>
        <dbReference type="SAM" id="Phobius"/>
    </source>
</evidence>
<evidence type="ECO:0000313" key="9">
    <source>
        <dbReference type="Proteomes" id="UP000233549"/>
    </source>
</evidence>
<dbReference type="Proteomes" id="UP000233549">
    <property type="component" value="Unassembled WGS sequence"/>
</dbReference>
<organism evidence="6 9">
    <name type="scientific">Escherichia coli</name>
    <dbReference type="NCBI Taxonomy" id="562"/>
    <lineage>
        <taxon>Bacteria</taxon>
        <taxon>Pseudomonadati</taxon>
        <taxon>Pseudomonadota</taxon>
        <taxon>Gammaproteobacteria</taxon>
        <taxon>Enterobacterales</taxon>
        <taxon>Enterobacteriaceae</taxon>
        <taxon>Escherichia</taxon>
    </lineage>
</organism>
<dbReference type="Proteomes" id="UP000218543">
    <property type="component" value="Unassembled WGS sequence"/>
</dbReference>
<dbReference type="EMBL" id="CP031546">
    <property type="protein sequence ID" value="AXO05904.1"/>
    <property type="molecule type" value="Genomic_DNA"/>
</dbReference>
<reference evidence="2 10" key="3">
    <citation type="submission" date="2017-10" db="EMBL/GenBank/DDBJ databases">
        <title>mcr-1 positive E.coli isolates in China.</title>
        <authorList>
            <person name="Li B."/>
            <person name="Wang X."/>
        </authorList>
    </citation>
    <scope>NUCLEOTIDE SEQUENCE [LARGE SCALE GENOMIC DNA]</scope>
    <source>
        <strain evidence="2 10">14EC029</strain>
    </source>
</reference>
<evidence type="ECO:0000313" key="8">
    <source>
        <dbReference type="Proteomes" id="UP000218543"/>
    </source>
</evidence>
<feature type="transmembrane region" description="Helical" evidence="1">
    <location>
        <begin position="6"/>
        <end position="26"/>
    </location>
</feature>
<accession>A0A1M3RWE2</accession>
<evidence type="ECO:0000313" key="4">
    <source>
        <dbReference type="EMBL" id="OWW51897.1"/>
    </source>
</evidence>
<protein>
    <submittedName>
        <fullName evidence="6">Uncharacterized protein</fullName>
    </submittedName>
</protein>
<evidence type="ECO:0000313" key="10">
    <source>
        <dbReference type="Proteomes" id="UP000234238"/>
    </source>
</evidence>
<sequence length="73" mass="8227">MDRKSGALYTTNTSWTPIIVGAVYSIRCRIFYYRKPSVARLAKFRMILNLPGCDTIDGTYIYIVGITDADGQN</sequence>
<keyword evidence="1" id="KW-1133">Transmembrane helix</keyword>
<evidence type="ECO:0000313" key="3">
    <source>
        <dbReference type="EMBL" id="AXO05904.1"/>
    </source>
</evidence>
<dbReference type="Proteomes" id="UP000234238">
    <property type="component" value="Chromosome"/>
</dbReference>
<gene>
    <name evidence="5" type="ORF">BTQ06_06480</name>
    <name evidence="4" type="ORF">CCS08_22595</name>
    <name evidence="2" type="ORF">CR538_20650</name>
    <name evidence="6" type="ORF">CWS33_09610</name>
    <name evidence="3" type="ORF">DS732_05765</name>
</gene>
<proteinExistence type="predicted"/>
<name>A0A1M3RWE2_ECOLX</name>
<dbReference type="AlphaFoldDB" id="A0A1M3RWE2"/>
<dbReference type="Proteomes" id="UP000256244">
    <property type="component" value="Chromosome"/>
</dbReference>
<reference evidence="6 9" key="4">
    <citation type="submission" date="2017-12" db="EMBL/GenBank/DDBJ databases">
        <title>Rapid rising of carbapenem-resistant Enterobacteriaceae(CRE) and emergence of colistin resistance genemcr-1 in CRE in the hospital of Henan, China.</title>
        <authorList>
            <person name="Sun Q."/>
            <person name="Zhang R."/>
            <person name="Li Y."/>
            <person name="Shen Y."/>
            <person name="Zhang Y."/>
            <person name="Yang J."/>
            <person name="Shu L."/>
            <person name="Zhou H."/>
            <person name="Wang Y."/>
            <person name="Wang B."/>
            <person name="Shen Z."/>
        </authorList>
    </citation>
    <scope>NUCLEOTIDE SEQUENCE [LARGE SCALE GENOMIC DNA]</scope>
    <source>
        <strain evidence="6 9">3512</strain>
    </source>
</reference>
<dbReference type="EMBL" id="CP024141">
    <property type="protein sequence ID" value="AUK02621.1"/>
    <property type="molecule type" value="Genomic_DNA"/>
</dbReference>
<evidence type="ECO:0000313" key="6">
    <source>
        <dbReference type="EMBL" id="PKD90352.1"/>
    </source>
</evidence>
<evidence type="ECO:0000313" key="7">
    <source>
        <dbReference type="Proteomes" id="UP000197270"/>
    </source>
</evidence>
<dbReference type="EMBL" id="MRVZ01000018">
    <property type="protein sequence ID" value="PAU25039.1"/>
    <property type="molecule type" value="Genomic_DNA"/>
</dbReference>
<evidence type="ECO:0000313" key="5">
    <source>
        <dbReference type="EMBL" id="PAU25039.1"/>
    </source>
</evidence>
<keyword evidence="1" id="KW-0812">Transmembrane</keyword>
<dbReference type="EMBL" id="NHTF01000069">
    <property type="protein sequence ID" value="OWW51897.1"/>
    <property type="molecule type" value="Genomic_DNA"/>
</dbReference>
<dbReference type="EMBL" id="PITP01000007">
    <property type="protein sequence ID" value="PKD90352.1"/>
    <property type="molecule type" value="Genomic_DNA"/>
</dbReference>
<accession>A0A2A2XQ86</accession>